<dbReference type="EMBL" id="OZ034818">
    <property type="protein sequence ID" value="CAL1390467.1"/>
    <property type="molecule type" value="Genomic_DNA"/>
</dbReference>
<accession>A0AAV2EXU3</accession>
<dbReference type="AlphaFoldDB" id="A0AAV2EXU3"/>
<evidence type="ECO:0000256" key="1">
    <source>
        <dbReference type="SAM" id="MobiDB-lite"/>
    </source>
</evidence>
<name>A0AAV2EXU3_9ROSI</name>
<evidence type="ECO:0000313" key="2">
    <source>
        <dbReference type="EMBL" id="CAL1390467.1"/>
    </source>
</evidence>
<keyword evidence="3" id="KW-1185">Reference proteome</keyword>
<evidence type="ECO:0000313" key="3">
    <source>
        <dbReference type="Proteomes" id="UP001497516"/>
    </source>
</evidence>
<gene>
    <name evidence="2" type="ORF">LTRI10_LOCUS31250</name>
</gene>
<reference evidence="2 3" key="1">
    <citation type="submission" date="2024-04" db="EMBL/GenBank/DDBJ databases">
        <authorList>
            <person name="Fracassetti M."/>
        </authorList>
    </citation>
    <scope>NUCLEOTIDE SEQUENCE [LARGE SCALE GENOMIC DNA]</scope>
</reference>
<feature type="region of interest" description="Disordered" evidence="1">
    <location>
        <begin position="21"/>
        <end position="86"/>
    </location>
</feature>
<protein>
    <submittedName>
        <fullName evidence="2">Uncharacterized protein</fullName>
    </submittedName>
</protein>
<dbReference type="Proteomes" id="UP001497516">
    <property type="component" value="Chromosome 5"/>
</dbReference>
<proteinExistence type="predicted"/>
<sequence length="114" mass="12344">MINHPKSPPATLRFQSPLRATFGHLLPPRGPHPGSPPATLRFQSPPQGHFRSPLAIPRSTIPGHLGHPRVTPATLGVHNPGHLDHPEITHATARVNHSWLGLQMSRAEPSFTSA</sequence>
<organism evidence="2 3">
    <name type="scientific">Linum trigynum</name>
    <dbReference type="NCBI Taxonomy" id="586398"/>
    <lineage>
        <taxon>Eukaryota</taxon>
        <taxon>Viridiplantae</taxon>
        <taxon>Streptophyta</taxon>
        <taxon>Embryophyta</taxon>
        <taxon>Tracheophyta</taxon>
        <taxon>Spermatophyta</taxon>
        <taxon>Magnoliopsida</taxon>
        <taxon>eudicotyledons</taxon>
        <taxon>Gunneridae</taxon>
        <taxon>Pentapetalae</taxon>
        <taxon>rosids</taxon>
        <taxon>fabids</taxon>
        <taxon>Malpighiales</taxon>
        <taxon>Linaceae</taxon>
        <taxon>Linum</taxon>
    </lineage>
</organism>